<evidence type="ECO:0000256" key="3">
    <source>
        <dbReference type="ARBA" id="ARBA00004300"/>
    </source>
</evidence>
<reference evidence="14 15" key="1">
    <citation type="journal article" date="2018" name="Genome Biol. Evol.">
        <title>Multiple Roots of Fruiting Body Formation in Amoebozoa.</title>
        <authorList>
            <person name="Hillmann F."/>
            <person name="Forbes G."/>
            <person name="Novohradska S."/>
            <person name="Ferling I."/>
            <person name="Riege K."/>
            <person name="Groth M."/>
            <person name="Westermann M."/>
            <person name="Marz M."/>
            <person name="Spaller T."/>
            <person name="Winckler T."/>
            <person name="Schaap P."/>
            <person name="Glockner G."/>
        </authorList>
    </citation>
    <scope>NUCLEOTIDE SEQUENCE [LARGE SCALE GENOMIC DNA]</scope>
    <source>
        <strain evidence="14 15">Jena</strain>
    </source>
</reference>
<evidence type="ECO:0000259" key="13">
    <source>
        <dbReference type="Pfam" id="PF11527"/>
    </source>
</evidence>
<gene>
    <name evidence="14" type="ORF">PROFUN_06922</name>
</gene>
<evidence type="ECO:0000256" key="9">
    <source>
        <dbReference type="ARBA" id="ARBA00023128"/>
    </source>
</evidence>
<dbReference type="GO" id="GO:0005758">
    <property type="term" value="C:mitochondrial intermembrane space"/>
    <property type="evidence" value="ECO:0007669"/>
    <property type="project" value="UniProtKB-SubCell"/>
</dbReference>
<evidence type="ECO:0000256" key="1">
    <source>
        <dbReference type="ARBA" id="ARBA00004120"/>
    </source>
</evidence>
<dbReference type="EMBL" id="MDYQ01000047">
    <property type="protein sequence ID" value="PRP85320.1"/>
    <property type="molecule type" value="Genomic_DNA"/>
</dbReference>
<keyword evidence="11" id="KW-0539">Nucleus</keyword>
<evidence type="ECO:0000313" key="14">
    <source>
        <dbReference type="EMBL" id="PRP85320.1"/>
    </source>
</evidence>
<dbReference type="PANTHER" id="PTHR15487">
    <property type="entry name" value="ADP-RIBOSYLATION FACTOR-LIKE PROTEIN 2-BINDING PROTEIN"/>
    <property type="match status" value="1"/>
</dbReference>
<dbReference type="STRING" id="1890364.A0A2P6NMY1"/>
<dbReference type="Proteomes" id="UP000241769">
    <property type="component" value="Unassembled WGS sequence"/>
</dbReference>
<evidence type="ECO:0000256" key="7">
    <source>
        <dbReference type="ARBA" id="ARBA00022490"/>
    </source>
</evidence>
<keyword evidence="8" id="KW-0969">Cilium</keyword>
<evidence type="ECO:0000313" key="15">
    <source>
        <dbReference type="Proteomes" id="UP000241769"/>
    </source>
</evidence>
<keyword evidence="10" id="KW-0206">Cytoskeleton</keyword>
<comment type="similarity">
    <text evidence="5">Belongs to the ARL2BP family.</text>
</comment>
<dbReference type="OrthoDB" id="302784at2759"/>
<keyword evidence="15" id="KW-1185">Reference proteome</keyword>
<evidence type="ECO:0000256" key="8">
    <source>
        <dbReference type="ARBA" id="ARBA00023069"/>
    </source>
</evidence>
<evidence type="ECO:0000256" key="6">
    <source>
        <dbReference type="ARBA" id="ARBA00014849"/>
    </source>
</evidence>
<dbReference type="InParanoid" id="A0A2P6NMY1"/>
<keyword evidence="12" id="KW-0966">Cell projection</keyword>
<evidence type="ECO:0000256" key="12">
    <source>
        <dbReference type="ARBA" id="ARBA00023273"/>
    </source>
</evidence>
<comment type="caution">
    <text evidence="14">The sequence shown here is derived from an EMBL/GenBank/DDBJ whole genome shotgun (WGS) entry which is preliminary data.</text>
</comment>
<dbReference type="Pfam" id="PF11527">
    <property type="entry name" value="ARL2_Bind_BART"/>
    <property type="match status" value="1"/>
</dbReference>
<feature type="domain" description="BART" evidence="13">
    <location>
        <begin position="18"/>
        <end position="126"/>
    </location>
</feature>
<dbReference type="GO" id="GO:0051457">
    <property type="term" value="P:maintenance of protein location in nucleus"/>
    <property type="evidence" value="ECO:0007669"/>
    <property type="project" value="TreeGrafter"/>
</dbReference>
<sequence length="145" mass="16885">MPSTASDKSRDVEADGRFDMVVGRLEELILSDAFSRVVDDFFTQHCKEFEESSENKLSYTAVFNQYTSLLEQHIEKHLKSILPPWFSMSWFVGEMEKRPAEEVSPDIIELLGSDFEEFKQKMLEVKNPKINKVEDFFHVQKATLN</sequence>
<dbReference type="PANTHER" id="PTHR15487:SF4">
    <property type="entry name" value="ADP-RIBOSYLATION FACTOR-LIKE PROTEIN 2-BINDING PROTEIN"/>
    <property type="match status" value="1"/>
</dbReference>
<evidence type="ECO:0000256" key="11">
    <source>
        <dbReference type="ARBA" id="ARBA00023242"/>
    </source>
</evidence>
<evidence type="ECO:0000256" key="2">
    <source>
        <dbReference type="ARBA" id="ARBA00004123"/>
    </source>
</evidence>
<evidence type="ECO:0000256" key="10">
    <source>
        <dbReference type="ARBA" id="ARBA00023212"/>
    </source>
</evidence>
<evidence type="ECO:0000256" key="5">
    <source>
        <dbReference type="ARBA" id="ARBA00009880"/>
    </source>
</evidence>
<dbReference type="GO" id="GO:0005813">
    <property type="term" value="C:centrosome"/>
    <property type="evidence" value="ECO:0007669"/>
    <property type="project" value="UniProtKB-SubCell"/>
</dbReference>
<dbReference type="InterPro" id="IPR023379">
    <property type="entry name" value="BART_dom"/>
</dbReference>
<proteinExistence type="inferred from homology"/>
<evidence type="ECO:0000256" key="4">
    <source>
        <dbReference type="ARBA" id="ARBA00004569"/>
    </source>
</evidence>
<dbReference type="Gene3D" id="1.20.1520.10">
    <property type="entry name" value="ADP-ribosylation factor-like 2-binding protein, domain"/>
    <property type="match status" value="1"/>
</dbReference>
<organism evidence="14 15">
    <name type="scientific">Planoprotostelium fungivorum</name>
    <dbReference type="NCBI Taxonomy" id="1890364"/>
    <lineage>
        <taxon>Eukaryota</taxon>
        <taxon>Amoebozoa</taxon>
        <taxon>Evosea</taxon>
        <taxon>Variosea</taxon>
        <taxon>Cavosteliida</taxon>
        <taxon>Cavosteliaceae</taxon>
        <taxon>Planoprotostelium</taxon>
    </lineage>
</organism>
<protein>
    <recommendedName>
        <fullName evidence="6">ADP-ribosylation factor-like protein 2-binding protein</fullName>
    </recommendedName>
</protein>
<dbReference type="InterPro" id="IPR038849">
    <property type="entry name" value="ARL2BP"/>
</dbReference>
<dbReference type="InterPro" id="IPR042541">
    <property type="entry name" value="BART_sf"/>
</dbReference>
<dbReference type="GO" id="GO:0005634">
    <property type="term" value="C:nucleus"/>
    <property type="evidence" value="ECO:0007669"/>
    <property type="project" value="UniProtKB-SubCell"/>
</dbReference>
<name>A0A2P6NMY1_9EUKA</name>
<dbReference type="AlphaFoldDB" id="A0A2P6NMY1"/>
<keyword evidence="9" id="KW-0496">Mitochondrion</keyword>
<keyword evidence="7" id="KW-0963">Cytoplasm</keyword>
<comment type="subcellular location">
    <subcellularLocation>
        <location evidence="1">Cytoplasm</location>
        <location evidence="1">Cytoskeleton</location>
        <location evidence="1">Cilium basal body</location>
    </subcellularLocation>
    <subcellularLocation>
        <location evidence="3">Cytoplasm</location>
        <location evidence="3">Cytoskeleton</location>
        <location evidence="3">Microtubule organizing center</location>
        <location evidence="3">Centrosome</location>
    </subcellularLocation>
    <subcellularLocation>
        <location evidence="4">Mitochondrion intermembrane space</location>
    </subcellularLocation>
    <subcellularLocation>
        <location evidence="2">Nucleus</location>
    </subcellularLocation>
</comment>
<accession>A0A2P6NMY1</accession>